<protein>
    <submittedName>
        <fullName evidence="1">Uncharacterized protein</fullName>
    </submittedName>
</protein>
<keyword evidence="2" id="KW-1185">Reference proteome</keyword>
<reference evidence="1 2" key="1">
    <citation type="submission" date="2021-10" db="EMBL/GenBank/DDBJ databases">
        <title>Collection of gut derived symbiotic bacterial strains cultured from healthy donors.</title>
        <authorList>
            <person name="Lin H."/>
            <person name="Littmann E."/>
            <person name="Claire K."/>
            <person name="Pamer E."/>
        </authorList>
    </citation>
    <scope>NUCLEOTIDE SEQUENCE [LARGE SCALE GENOMIC DNA]</scope>
    <source>
        <strain evidence="1 2">MSK.17.68</strain>
    </source>
</reference>
<dbReference type="Proteomes" id="UP001299409">
    <property type="component" value="Unassembled WGS sequence"/>
</dbReference>
<evidence type="ECO:0000313" key="1">
    <source>
        <dbReference type="EMBL" id="MCB5446451.1"/>
    </source>
</evidence>
<name>A0ABS8CYA6_9FIRM</name>
<dbReference type="RefSeq" id="WP_226924319.1">
    <property type="nucleotide sequence ID" value="NZ_JAJBMB010000008.1"/>
</dbReference>
<dbReference type="EMBL" id="JAJBMB010000008">
    <property type="protein sequence ID" value="MCB5446451.1"/>
    <property type="molecule type" value="Genomic_DNA"/>
</dbReference>
<proteinExistence type="predicted"/>
<organism evidence="1 2">
    <name type="scientific">Intestinibacter bartlettii</name>
    <dbReference type="NCBI Taxonomy" id="261299"/>
    <lineage>
        <taxon>Bacteria</taxon>
        <taxon>Bacillati</taxon>
        <taxon>Bacillota</taxon>
        <taxon>Clostridia</taxon>
        <taxon>Peptostreptococcales</taxon>
        <taxon>Peptostreptococcaceae</taxon>
        <taxon>Intestinibacter</taxon>
    </lineage>
</organism>
<evidence type="ECO:0000313" key="2">
    <source>
        <dbReference type="Proteomes" id="UP001299409"/>
    </source>
</evidence>
<gene>
    <name evidence="1" type="ORF">LIP50_09585</name>
</gene>
<sequence length="197" mass="23207">MLNTKEIIEQMKAYEIKSVEERYKNLSEKEIKEIFDMAQNKEEIEFLKDNMDILTELVFGGLYMDRDILRVHVFINSSTDFEYNVGLEESSELTESILTEGLGICQSHVFYTDKNKLYEIAKKVLNDRLDDPEYITKYFGKDEVVRLWVENRTKKDVINQLLLTDDVERLLELIPAVAFTTSQGTKVYYSYIDSIYF</sequence>
<comment type="caution">
    <text evidence="1">The sequence shown here is derived from an EMBL/GenBank/DDBJ whole genome shotgun (WGS) entry which is preliminary data.</text>
</comment>
<accession>A0ABS8CYA6</accession>